<reference evidence="2" key="1">
    <citation type="submission" date="2022-10" db="EMBL/GenBank/DDBJ databases">
        <title>Genome assembly of Pristionchus species.</title>
        <authorList>
            <person name="Yoshida K."/>
            <person name="Sommer R.J."/>
        </authorList>
    </citation>
    <scope>NUCLEOTIDE SEQUENCE [LARGE SCALE GENOMIC DNA]</scope>
    <source>
        <strain evidence="2">RS5460</strain>
    </source>
</reference>
<name>A0AAN5CAE6_9BILA</name>
<organism evidence="1 2">
    <name type="scientific">Pristionchus mayeri</name>
    <dbReference type="NCBI Taxonomy" id="1317129"/>
    <lineage>
        <taxon>Eukaryota</taxon>
        <taxon>Metazoa</taxon>
        <taxon>Ecdysozoa</taxon>
        <taxon>Nematoda</taxon>
        <taxon>Chromadorea</taxon>
        <taxon>Rhabditida</taxon>
        <taxon>Rhabditina</taxon>
        <taxon>Diplogasteromorpha</taxon>
        <taxon>Diplogasteroidea</taxon>
        <taxon>Neodiplogasteridae</taxon>
        <taxon>Pristionchus</taxon>
    </lineage>
</organism>
<accession>A0AAN5CAE6</accession>
<evidence type="ECO:0000313" key="2">
    <source>
        <dbReference type="Proteomes" id="UP001328107"/>
    </source>
</evidence>
<proteinExistence type="predicted"/>
<protein>
    <submittedName>
        <fullName evidence="1">Uncharacterized protein</fullName>
    </submittedName>
</protein>
<feature type="non-terminal residue" evidence="1">
    <location>
        <position position="125"/>
    </location>
</feature>
<comment type="caution">
    <text evidence="1">The sequence shown here is derived from an EMBL/GenBank/DDBJ whole genome shotgun (WGS) entry which is preliminary data.</text>
</comment>
<sequence length="125" mass="13772">VYSMPSSLISFPMNSGPDGLNSCLIPSRSKISISDFSFSLGNDCKDSIGSSFGLPVRSVVNVGIVEIRSIEKVELLSVGGGKRNGTTILISLNFLKRVHFILLFNQVKNSQMNRFHHSINQRTDR</sequence>
<dbReference type="Proteomes" id="UP001328107">
    <property type="component" value="Unassembled WGS sequence"/>
</dbReference>
<dbReference type="AlphaFoldDB" id="A0AAN5CAE6"/>
<dbReference type="EMBL" id="BTRK01000003">
    <property type="protein sequence ID" value="GMR44073.1"/>
    <property type="molecule type" value="Genomic_DNA"/>
</dbReference>
<keyword evidence="2" id="KW-1185">Reference proteome</keyword>
<evidence type="ECO:0000313" key="1">
    <source>
        <dbReference type="EMBL" id="GMR44073.1"/>
    </source>
</evidence>
<feature type="non-terminal residue" evidence="1">
    <location>
        <position position="1"/>
    </location>
</feature>
<gene>
    <name evidence="1" type="ORF">PMAYCL1PPCAC_14268</name>
</gene>